<comment type="subcellular location">
    <subcellularLocation>
        <location evidence="1">Cell membrane</location>
        <topology evidence="1">Multi-pass membrane protein</topology>
    </subcellularLocation>
</comment>
<dbReference type="PATRIC" id="fig|84022.5.peg.2817"/>
<dbReference type="CDD" id="cd06580">
    <property type="entry name" value="TM_PBP1_transp_TpRbsC_like"/>
    <property type="match status" value="1"/>
</dbReference>
<accession>A0A0D8IBT7</accession>
<proteinExistence type="predicted"/>
<evidence type="ECO:0000256" key="3">
    <source>
        <dbReference type="ARBA" id="ARBA00022692"/>
    </source>
</evidence>
<dbReference type="RefSeq" id="WP_044823605.1">
    <property type="nucleotide sequence ID" value="NZ_CP009687.1"/>
</dbReference>
<gene>
    <name evidence="6" type="ORF">CACET_c13570</name>
</gene>
<dbReference type="STRING" id="84022.CACET_c13570"/>
<evidence type="ECO:0000313" key="6">
    <source>
        <dbReference type="EMBL" id="AKL94822.1"/>
    </source>
</evidence>
<dbReference type="KEGG" id="cace:CACET_c13570"/>
<evidence type="ECO:0000256" key="4">
    <source>
        <dbReference type="ARBA" id="ARBA00022989"/>
    </source>
</evidence>
<evidence type="ECO:0000256" key="5">
    <source>
        <dbReference type="ARBA" id="ARBA00023136"/>
    </source>
</evidence>
<evidence type="ECO:0000256" key="2">
    <source>
        <dbReference type="ARBA" id="ARBA00022475"/>
    </source>
</evidence>
<dbReference type="GO" id="GO:0022857">
    <property type="term" value="F:transmembrane transporter activity"/>
    <property type="evidence" value="ECO:0007669"/>
    <property type="project" value="InterPro"/>
</dbReference>
<dbReference type="PANTHER" id="PTHR47089">
    <property type="entry name" value="ABC TRANSPORTER, PERMEASE PROTEIN"/>
    <property type="match status" value="1"/>
</dbReference>
<name>A0A0D8IBT7_9CLOT</name>
<evidence type="ECO:0000313" key="7">
    <source>
        <dbReference type="Proteomes" id="UP000035704"/>
    </source>
</evidence>
<sequence>MKLKLKNNNTLLSIFAAFIIGGLVITFMGYNPIEAYSRLLTGAFKGKLNLGTTLQLFTPLFLTAIAFAISAKVNVFNVGVEGELILGALAAAWVGYRFVGIPSVLHITLALSFGMLVGALWALIPGYLKAYIGVNEVTVTILMNYVAIYLASYLVSGPMSGKSSSPRTPEVMDSAKISRLLSPSRANAGIFIAIAAFIAIYYVLYRTTFGYRIRSVGLNAYFSDYIGISSKKFMVIGMMLSGAFGGLAGGIESLGVYRYFLDSFSYGIAFDGMLISLISKNDLKKIPFMAFFIAVLKSGSLGLERQTNIPKSSIDMIISIFIFLAAMEGLFNIFKFKSKNKKADDNNPMQEVEG</sequence>
<keyword evidence="7" id="KW-1185">Reference proteome</keyword>
<reference evidence="6 7" key="1">
    <citation type="submission" date="2014-10" db="EMBL/GenBank/DDBJ databases">
        <title>Genome sequence of Clostridium aceticum DSM 1496.</title>
        <authorList>
            <person name="Poehlein A."/>
            <person name="Schiel-Bengelsdorf B."/>
            <person name="Gottschalk G."/>
            <person name="Duerre P."/>
            <person name="Daniel R."/>
        </authorList>
    </citation>
    <scope>NUCLEOTIDE SEQUENCE [LARGE SCALE GENOMIC DNA]</scope>
    <source>
        <strain evidence="6 7">DSM 1496</strain>
    </source>
</reference>
<evidence type="ECO:0000256" key="1">
    <source>
        <dbReference type="ARBA" id="ARBA00004651"/>
    </source>
</evidence>
<dbReference type="InterPro" id="IPR001851">
    <property type="entry name" value="ABC_transp_permease"/>
</dbReference>
<keyword evidence="2" id="KW-1003">Cell membrane</keyword>
<keyword evidence="3" id="KW-0812">Transmembrane</keyword>
<organism evidence="6 7">
    <name type="scientific">Clostridium aceticum</name>
    <dbReference type="NCBI Taxonomy" id="84022"/>
    <lineage>
        <taxon>Bacteria</taxon>
        <taxon>Bacillati</taxon>
        <taxon>Bacillota</taxon>
        <taxon>Clostridia</taxon>
        <taxon>Eubacteriales</taxon>
        <taxon>Clostridiaceae</taxon>
        <taxon>Clostridium</taxon>
    </lineage>
</organism>
<keyword evidence="5" id="KW-0472">Membrane</keyword>
<dbReference type="GO" id="GO:0005886">
    <property type="term" value="C:plasma membrane"/>
    <property type="evidence" value="ECO:0007669"/>
    <property type="project" value="UniProtKB-SubCell"/>
</dbReference>
<dbReference type="AlphaFoldDB" id="A0A0D8IBT7"/>
<dbReference type="Pfam" id="PF02653">
    <property type="entry name" value="BPD_transp_2"/>
    <property type="match status" value="1"/>
</dbReference>
<keyword evidence="4" id="KW-1133">Transmembrane helix</keyword>
<dbReference type="OrthoDB" id="45037at2"/>
<dbReference type="Proteomes" id="UP000035704">
    <property type="component" value="Chromosome"/>
</dbReference>
<protein>
    <submittedName>
        <fullName evidence="6">Nucleoside ABC transporter membrane protein</fullName>
    </submittedName>
</protein>
<dbReference type="EMBL" id="CP009687">
    <property type="protein sequence ID" value="AKL94822.1"/>
    <property type="molecule type" value="Genomic_DNA"/>
</dbReference>
<dbReference type="PANTHER" id="PTHR47089:SF1">
    <property type="entry name" value="GUANOSINE ABC TRANSPORTER PERMEASE PROTEIN NUPP"/>
    <property type="match status" value="1"/>
</dbReference>